<feature type="region of interest" description="Disordered" evidence="5">
    <location>
        <begin position="472"/>
        <end position="498"/>
    </location>
</feature>
<name>A0A0H2R2A6_9AGAM</name>
<dbReference type="GO" id="GO:0016020">
    <property type="term" value="C:membrane"/>
    <property type="evidence" value="ECO:0007669"/>
    <property type="project" value="UniProtKB-SubCell"/>
</dbReference>
<feature type="region of interest" description="Disordered" evidence="5">
    <location>
        <begin position="517"/>
        <end position="561"/>
    </location>
</feature>
<evidence type="ECO:0000256" key="1">
    <source>
        <dbReference type="ARBA" id="ARBA00004167"/>
    </source>
</evidence>
<protein>
    <recommendedName>
        <fullName evidence="9">Transmembrane protein</fullName>
    </recommendedName>
</protein>
<proteinExistence type="predicted"/>
<evidence type="ECO:0008006" key="9">
    <source>
        <dbReference type="Google" id="ProtNLM"/>
    </source>
</evidence>
<dbReference type="Gene3D" id="2.60.120.260">
    <property type="entry name" value="Galactose-binding domain-like"/>
    <property type="match status" value="2"/>
</dbReference>
<dbReference type="PANTHER" id="PTHR15549">
    <property type="entry name" value="PAIRED IMMUNOGLOBULIN-LIKE TYPE 2 RECEPTOR"/>
    <property type="match status" value="1"/>
</dbReference>
<evidence type="ECO:0000313" key="7">
    <source>
        <dbReference type="EMBL" id="KLO05467.1"/>
    </source>
</evidence>
<keyword evidence="4 6" id="KW-0472">Membrane</keyword>
<gene>
    <name evidence="7" type="ORF">SCHPADRAFT_933614</name>
</gene>
<dbReference type="InParanoid" id="A0A0H2R2A6"/>
<accession>A0A0H2R2A6</accession>
<dbReference type="AlphaFoldDB" id="A0A0H2R2A6"/>
<keyword evidence="3 6" id="KW-1133">Transmembrane helix</keyword>
<dbReference type="GO" id="GO:0071944">
    <property type="term" value="C:cell periphery"/>
    <property type="evidence" value="ECO:0007669"/>
    <property type="project" value="UniProtKB-ARBA"/>
</dbReference>
<sequence length="561" mass="59739">MSNESLTVVRANNTLDNTSPVFSWYPYSEGLFLGPTEGWVLWASGLGYNTSPGQSPVGDLYHVTNMPNASMSLSYYGTSLFLFGSTNCSYSVVFDNVSVPSVSPSQGMLFSKTDVPLGVHTVNLTVLPTDTSQMLLMKGATFTTEVNSSTTSPTIVNTDNQDTNLINYQPQSQWSSRTVAAVPDANDPKPFHFTNITDAWAFFEFYGRSVALYASLNYGHWLYSVELDGYEQVLNGSSFWLVPNPIVYLADGLDETQKHSLNITNLGKGKTLVFTLSSIQVTQYSTSFALAQANAPLDQTSSESSSHGKKVGAIVGGVVGGVLVFLCLASVWLYFRRKKMQASSDAGSGNEKATFLHMLFPTLHKGDDNGVTPFLNGQSSSPQSTIYWNAPLATYGQDDASRANKSTALASLPLGSGDCKTPAVSTSRPIPVIMRKEPPPVIPRITHPYNRDTADDAGISQGGSMVRLEDSVAAVASPSSTHAEAPASEPLSTTGSVMSDPNLVRRVLDLVTQRIDRPLDGNGTYSSDGASHLAVNGSGGLPSYELSAAASTSGGLGSRSS</sequence>
<dbReference type="STRING" id="27342.A0A0H2R2A6"/>
<keyword evidence="2 6" id="KW-0812">Transmembrane</keyword>
<evidence type="ECO:0000256" key="6">
    <source>
        <dbReference type="SAM" id="Phobius"/>
    </source>
</evidence>
<reference evidence="7 8" key="1">
    <citation type="submission" date="2015-04" db="EMBL/GenBank/DDBJ databases">
        <title>Complete genome sequence of Schizopora paradoxa KUC8140, a cosmopolitan wood degrader in East Asia.</title>
        <authorList>
            <consortium name="DOE Joint Genome Institute"/>
            <person name="Min B."/>
            <person name="Park H."/>
            <person name="Jang Y."/>
            <person name="Kim J.-J."/>
            <person name="Kim K.H."/>
            <person name="Pangilinan J."/>
            <person name="Lipzen A."/>
            <person name="Riley R."/>
            <person name="Grigoriev I.V."/>
            <person name="Spatafora J.W."/>
            <person name="Choi I.-G."/>
        </authorList>
    </citation>
    <scope>NUCLEOTIDE SEQUENCE [LARGE SCALE GENOMIC DNA]</scope>
    <source>
        <strain evidence="7 8">KUC8140</strain>
    </source>
</reference>
<evidence type="ECO:0000256" key="3">
    <source>
        <dbReference type="ARBA" id="ARBA00022989"/>
    </source>
</evidence>
<evidence type="ECO:0000313" key="8">
    <source>
        <dbReference type="Proteomes" id="UP000053477"/>
    </source>
</evidence>
<evidence type="ECO:0000256" key="5">
    <source>
        <dbReference type="SAM" id="MobiDB-lite"/>
    </source>
</evidence>
<keyword evidence="8" id="KW-1185">Reference proteome</keyword>
<dbReference type="Proteomes" id="UP000053477">
    <property type="component" value="Unassembled WGS sequence"/>
</dbReference>
<evidence type="ECO:0000256" key="4">
    <source>
        <dbReference type="ARBA" id="ARBA00023136"/>
    </source>
</evidence>
<organism evidence="7 8">
    <name type="scientific">Schizopora paradoxa</name>
    <dbReference type="NCBI Taxonomy" id="27342"/>
    <lineage>
        <taxon>Eukaryota</taxon>
        <taxon>Fungi</taxon>
        <taxon>Dikarya</taxon>
        <taxon>Basidiomycota</taxon>
        <taxon>Agaricomycotina</taxon>
        <taxon>Agaricomycetes</taxon>
        <taxon>Hymenochaetales</taxon>
        <taxon>Schizoporaceae</taxon>
        <taxon>Schizopora</taxon>
    </lineage>
</organism>
<evidence type="ECO:0000256" key="2">
    <source>
        <dbReference type="ARBA" id="ARBA00022692"/>
    </source>
</evidence>
<comment type="subcellular location">
    <subcellularLocation>
        <location evidence="1">Membrane</location>
        <topology evidence="1">Single-pass membrane protein</topology>
    </subcellularLocation>
</comment>
<feature type="region of interest" description="Disordered" evidence="5">
    <location>
        <begin position="433"/>
        <end position="453"/>
    </location>
</feature>
<dbReference type="OrthoDB" id="2576334at2759"/>
<feature type="transmembrane region" description="Helical" evidence="6">
    <location>
        <begin position="311"/>
        <end position="335"/>
    </location>
</feature>
<dbReference type="EMBL" id="KQ086304">
    <property type="protein sequence ID" value="KLO05467.1"/>
    <property type="molecule type" value="Genomic_DNA"/>
</dbReference>
<dbReference type="InterPro" id="IPR051694">
    <property type="entry name" value="Immunoregulatory_rcpt-like"/>
</dbReference>